<name>A0AAU9RX34_THLAR</name>
<evidence type="ECO:0000256" key="1">
    <source>
        <dbReference type="SAM" id="MobiDB-lite"/>
    </source>
</evidence>
<keyword evidence="3" id="KW-1185">Reference proteome</keyword>
<dbReference type="InterPro" id="IPR012677">
    <property type="entry name" value="Nucleotide-bd_a/b_plait_sf"/>
</dbReference>
<dbReference type="EMBL" id="OU466859">
    <property type="protein sequence ID" value="CAH2053014.1"/>
    <property type="molecule type" value="Genomic_DNA"/>
</dbReference>
<dbReference type="Proteomes" id="UP000836841">
    <property type="component" value="Chromosome 3"/>
</dbReference>
<evidence type="ECO:0000313" key="2">
    <source>
        <dbReference type="EMBL" id="CAH2053014.1"/>
    </source>
</evidence>
<reference evidence="2 3" key="1">
    <citation type="submission" date="2022-03" db="EMBL/GenBank/DDBJ databases">
        <authorList>
            <person name="Nunn A."/>
            <person name="Chopra R."/>
            <person name="Nunn A."/>
            <person name="Contreras Garrido A."/>
        </authorList>
    </citation>
    <scope>NUCLEOTIDE SEQUENCE [LARGE SCALE GENOMIC DNA]</scope>
</reference>
<dbReference type="Gene3D" id="3.30.70.330">
    <property type="match status" value="1"/>
</dbReference>
<dbReference type="InterPro" id="IPR035979">
    <property type="entry name" value="RBD_domain_sf"/>
</dbReference>
<gene>
    <name evidence="2" type="ORF">TAV2_LOCUS10941</name>
</gene>
<proteinExistence type="predicted"/>
<dbReference type="AlphaFoldDB" id="A0AAU9RX34"/>
<dbReference type="SUPFAM" id="SSF54928">
    <property type="entry name" value="RNA-binding domain, RBD"/>
    <property type="match status" value="1"/>
</dbReference>
<accession>A0AAU9RX34</accession>
<sequence>METDCFAANLYLETYYDERFRFGITVSGYDTSLPADEIESILRKHFASCGEMTRVFVNTLDDIAYIYFVDQEGEDKALQGDGISEVGGWRIEATPVAKAEPKPNMDIPPPRGRQRKSRFSYCNPAHCIMMADETHEKIMAFKRKRGLV</sequence>
<dbReference type="GO" id="GO:0003676">
    <property type="term" value="F:nucleic acid binding"/>
    <property type="evidence" value="ECO:0007669"/>
    <property type="project" value="InterPro"/>
</dbReference>
<evidence type="ECO:0000313" key="3">
    <source>
        <dbReference type="Proteomes" id="UP000836841"/>
    </source>
</evidence>
<protein>
    <submittedName>
        <fullName evidence="2">Uncharacterized protein</fullName>
    </submittedName>
</protein>
<organism evidence="2 3">
    <name type="scientific">Thlaspi arvense</name>
    <name type="common">Field penny-cress</name>
    <dbReference type="NCBI Taxonomy" id="13288"/>
    <lineage>
        <taxon>Eukaryota</taxon>
        <taxon>Viridiplantae</taxon>
        <taxon>Streptophyta</taxon>
        <taxon>Embryophyta</taxon>
        <taxon>Tracheophyta</taxon>
        <taxon>Spermatophyta</taxon>
        <taxon>Magnoliopsida</taxon>
        <taxon>eudicotyledons</taxon>
        <taxon>Gunneridae</taxon>
        <taxon>Pentapetalae</taxon>
        <taxon>rosids</taxon>
        <taxon>malvids</taxon>
        <taxon>Brassicales</taxon>
        <taxon>Brassicaceae</taxon>
        <taxon>Thlaspideae</taxon>
        <taxon>Thlaspi</taxon>
    </lineage>
</organism>
<feature type="region of interest" description="Disordered" evidence="1">
    <location>
        <begin position="98"/>
        <end position="117"/>
    </location>
</feature>